<keyword evidence="1" id="KW-0472">Membrane</keyword>
<keyword evidence="3" id="KW-1185">Reference proteome</keyword>
<accession>A0ABV4P3Q1</accession>
<feature type="transmembrane region" description="Helical" evidence="1">
    <location>
        <begin position="219"/>
        <end position="243"/>
    </location>
</feature>
<evidence type="ECO:0000313" key="3">
    <source>
        <dbReference type="Proteomes" id="UP001569428"/>
    </source>
</evidence>
<dbReference type="RefSeq" id="WP_371840302.1">
    <property type="nucleotide sequence ID" value="NZ_JBGMEK010000048.1"/>
</dbReference>
<feature type="transmembrane region" description="Helical" evidence="1">
    <location>
        <begin position="121"/>
        <end position="139"/>
    </location>
</feature>
<evidence type="ECO:0000256" key="1">
    <source>
        <dbReference type="SAM" id="Phobius"/>
    </source>
</evidence>
<proteinExistence type="predicted"/>
<reference evidence="2 3" key="1">
    <citation type="submission" date="2024-08" db="EMBL/GenBank/DDBJ databases">
        <authorList>
            <person name="Ishaq N."/>
        </authorList>
    </citation>
    <scope>NUCLEOTIDE SEQUENCE [LARGE SCALE GENOMIC DNA]</scope>
    <source>
        <strain evidence="2 3">DSM 18651</strain>
    </source>
</reference>
<evidence type="ECO:0008006" key="4">
    <source>
        <dbReference type="Google" id="ProtNLM"/>
    </source>
</evidence>
<feature type="transmembrane region" description="Helical" evidence="1">
    <location>
        <begin position="185"/>
        <end position="213"/>
    </location>
</feature>
<comment type="caution">
    <text evidence="2">The sequence shown here is derived from an EMBL/GenBank/DDBJ whole genome shotgun (WGS) entry which is preliminary data.</text>
</comment>
<dbReference type="EMBL" id="JBGMEK010000048">
    <property type="protein sequence ID" value="MFA0812612.1"/>
    <property type="molecule type" value="Genomic_DNA"/>
</dbReference>
<feature type="transmembrane region" description="Helical" evidence="1">
    <location>
        <begin position="90"/>
        <end position="109"/>
    </location>
</feature>
<protein>
    <recommendedName>
        <fullName evidence="4">O-antigen ligase</fullName>
    </recommendedName>
</protein>
<feature type="transmembrane region" description="Helical" evidence="1">
    <location>
        <begin position="151"/>
        <end position="173"/>
    </location>
</feature>
<gene>
    <name evidence="2" type="ORF">ACCI49_16990</name>
</gene>
<keyword evidence="1" id="KW-0812">Transmembrane</keyword>
<feature type="transmembrane region" description="Helical" evidence="1">
    <location>
        <begin position="309"/>
        <end position="331"/>
    </location>
</feature>
<evidence type="ECO:0000313" key="2">
    <source>
        <dbReference type="EMBL" id="MFA0812612.1"/>
    </source>
</evidence>
<feature type="transmembrane region" description="Helical" evidence="1">
    <location>
        <begin position="12"/>
        <end position="29"/>
    </location>
</feature>
<dbReference type="Proteomes" id="UP001569428">
    <property type="component" value="Unassembled WGS sequence"/>
</dbReference>
<feature type="transmembrane region" description="Helical" evidence="1">
    <location>
        <begin position="351"/>
        <end position="381"/>
    </location>
</feature>
<feature type="transmembrane region" description="Helical" evidence="1">
    <location>
        <begin position="35"/>
        <end position="51"/>
    </location>
</feature>
<sequence length="393" mass="43973">MKMVRTGFVDSVIRVLVACSLGLLSFVPSAFDPPALLLIVSLAFYAVNVCFRVRRLFLISSYGFLVLFFVAYLFFINSIVAFINGRDVDLFFRGVVPFLFFLFFLIFWNDEQLTDQSAYDLVWLSSVFWLFSLIVFNFFDVLRVLSGELARLSYVVSDVLIPFGMIGFVLTLYKKNINKLLRFCLLLAFGGLVVLSGYRSQVLMLMVVVLFYLRVWKSFWGLFLAGLVFTVLVALYLSGFPVVEALVNRMAGSAGDSVRSAELSFAFSQLFESPIFGKGLAVPVPLELTRPEHVAGLFEKESVPYIHNFLGYFLMNSGVIGGVGIVLILFLPLYVSFKSWIEEGGARSEGVLVIFGLLIAFFLVSAAFRQIQMVVVVALLACCSFKKAKLKAI</sequence>
<name>A0ABV4P3Q1_9GAMM</name>
<organism evidence="2 3">
    <name type="scientific">Microbulbifer epialgicus</name>
    <dbReference type="NCBI Taxonomy" id="393907"/>
    <lineage>
        <taxon>Bacteria</taxon>
        <taxon>Pseudomonadati</taxon>
        <taxon>Pseudomonadota</taxon>
        <taxon>Gammaproteobacteria</taxon>
        <taxon>Cellvibrionales</taxon>
        <taxon>Microbulbiferaceae</taxon>
        <taxon>Microbulbifer</taxon>
    </lineage>
</organism>
<keyword evidence="1" id="KW-1133">Transmembrane helix</keyword>
<feature type="transmembrane region" description="Helical" evidence="1">
    <location>
        <begin position="63"/>
        <end position="84"/>
    </location>
</feature>